<dbReference type="PANTHER" id="PTHR36439:SF1">
    <property type="entry name" value="DUF1697 DOMAIN-CONTAINING PROTEIN"/>
    <property type="match status" value="1"/>
</dbReference>
<evidence type="ECO:0000313" key="1">
    <source>
        <dbReference type="EMBL" id="MEE6188017.1"/>
    </source>
</evidence>
<dbReference type="InterPro" id="IPR012545">
    <property type="entry name" value="DUF1697"/>
</dbReference>
<organism evidence="1 2">
    <name type="scientific">Niabella digestorum</name>
    <dbReference type="NCBI Taxonomy" id="3117701"/>
    <lineage>
        <taxon>Bacteria</taxon>
        <taxon>Pseudomonadati</taxon>
        <taxon>Bacteroidota</taxon>
        <taxon>Chitinophagia</taxon>
        <taxon>Chitinophagales</taxon>
        <taxon>Chitinophagaceae</taxon>
        <taxon>Niabella</taxon>
    </lineage>
</organism>
<name>A0ABU7RJ31_9BACT</name>
<gene>
    <name evidence="1" type="ORF">V2H41_12110</name>
</gene>
<dbReference type="PANTHER" id="PTHR36439">
    <property type="entry name" value="BLL4334 PROTEIN"/>
    <property type="match status" value="1"/>
</dbReference>
<reference evidence="1 2" key="1">
    <citation type="submission" date="2024-01" db="EMBL/GenBank/DDBJ databases">
        <title>Niabella digestum sp. nov., isolated from waste digestion system.</title>
        <authorList>
            <person name="Zhang L."/>
        </authorList>
    </citation>
    <scope>NUCLEOTIDE SEQUENCE [LARGE SCALE GENOMIC DNA]</scope>
    <source>
        <strain evidence="1 2">A18</strain>
    </source>
</reference>
<dbReference type="Pfam" id="PF08002">
    <property type="entry name" value="DUF1697"/>
    <property type="match status" value="1"/>
</dbReference>
<comment type="caution">
    <text evidence="1">The sequence shown here is derived from an EMBL/GenBank/DDBJ whole genome shotgun (WGS) entry which is preliminary data.</text>
</comment>
<dbReference type="EMBL" id="JAZGLY010000008">
    <property type="protein sequence ID" value="MEE6188017.1"/>
    <property type="molecule type" value="Genomic_DNA"/>
</dbReference>
<dbReference type="RefSeq" id="WP_330975421.1">
    <property type="nucleotide sequence ID" value="NZ_JAZGLY010000008.1"/>
</dbReference>
<dbReference type="Gene3D" id="3.30.70.1280">
    <property type="entry name" value="SP0830-like domains"/>
    <property type="match status" value="1"/>
</dbReference>
<keyword evidence="2" id="KW-1185">Reference proteome</keyword>
<dbReference type="PIRSF" id="PIRSF008502">
    <property type="entry name" value="UCP008502"/>
    <property type="match status" value="1"/>
</dbReference>
<proteinExistence type="predicted"/>
<accession>A0ABU7RJ31</accession>
<sequence>MVTYLSLLRGINVSGKRIIKMDALKQLYEKLKFKNVHTYVQSGNVIFSANKEDTKQLAQKISVQIEKEFGFDVPVIVLTSTNLKAIIDHNLLAKDKSKNAEFLHVTFLGDVPETFDKDAILKVKHPTEAIEITSSAVYLYCPNGYGKTKLNNTFLEKKLKVPATTRNWKTVNELLKLLTRGSLDKSQS</sequence>
<protein>
    <submittedName>
        <fullName evidence="1">DUF1697 domain-containing protein</fullName>
    </submittedName>
</protein>
<evidence type="ECO:0000313" key="2">
    <source>
        <dbReference type="Proteomes" id="UP001357452"/>
    </source>
</evidence>
<dbReference type="Proteomes" id="UP001357452">
    <property type="component" value="Unassembled WGS sequence"/>
</dbReference>
<dbReference type="SUPFAM" id="SSF160379">
    <property type="entry name" value="SP0830-like"/>
    <property type="match status" value="1"/>
</dbReference>